<feature type="region of interest" description="Disordered" evidence="1">
    <location>
        <begin position="391"/>
        <end position="415"/>
    </location>
</feature>
<dbReference type="GO" id="GO:0016758">
    <property type="term" value="F:hexosyltransferase activity"/>
    <property type="evidence" value="ECO:0007669"/>
    <property type="project" value="InterPro"/>
</dbReference>
<protein>
    <submittedName>
        <fullName evidence="3">Predicted glycosyl transferase</fullName>
    </submittedName>
</protein>
<dbReference type="Pfam" id="PF04101">
    <property type="entry name" value="Glyco_tran_28_C"/>
    <property type="match status" value="1"/>
</dbReference>
<dbReference type="RefSeq" id="WP_126381170.1">
    <property type="nucleotide sequence ID" value="NZ_LR134350.1"/>
</dbReference>
<sequence>MGHDDAIRVVLYSHDSQGLGHLRRNLALAHHLADHLPAVTGRGVSGLVVTGLTPDHGFRLPSGFDWLTLPGVAKTDLGYGPRSLGVDTDSLRTVRSHVLDAALLALGPDLVVIDRHPYGVWHELRTPLHHLRLAHPGARVVLGLREVLDSPDAAAAEWVRLGDPGEMRRLVDQVWVYGDPAVHDPVATAEIPPGMHDRVRYTGYLARGRRLLDHSAHEPSSPFILTTAGGGSDGHALLRTAARMTPPAGHEHIVVTGPQLDRSAFEAVREAAAPRTRVHRSWPGLSHQIAAASAVISMGGYNTVCEILDTSTPALVVPRERPRLEQLIRARALSDVGAVELLRLGDLDSAALSRWSHGAVRRRVERHRVDGTGLQTVPLLAARLLGHDEERCAPRPPALTPHPLSSSPASGRTRP</sequence>
<keyword evidence="3" id="KW-0808">Transferase</keyword>
<feature type="domain" description="Glycosyl transferase family 28 C-terminal" evidence="2">
    <location>
        <begin position="274"/>
        <end position="351"/>
    </location>
</feature>
<name>A0A3S4T861_9ACTO</name>
<keyword evidence="4" id="KW-1185">Reference proteome</keyword>
<gene>
    <name evidence="3" type="ORF">NCTC11636_00134</name>
</gene>
<dbReference type="KEGG" id="ahw:NCTC11636_00134"/>
<proteinExistence type="predicted"/>
<reference evidence="3 4" key="1">
    <citation type="submission" date="2018-12" db="EMBL/GenBank/DDBJ databases">
        <authorList>
            <consortium name="Pathogen Informatics"/>
        </authorList>
    </citation>
    <scope>NUCLEOTIDE SEQUENCE [LARGE SCALE GENOMIC DNA]</scope>
    <source>
        <strain evidence="3 4">NCTC11636</strain>
    </source>
</reference>
<dbReference type="SUPFAM" id="SSF53756">
    <property type="entry name" value="UDP-Glycosyltransferase/glycogen phosphorylase"/>
    <property type="match status" value="1"/>
</dbReference>
<dbReference type="OrthoDB" id="9802126at2"/>
<organism evidence="3 4">
    <name type="scientific">Actinomyces howellii</name>
    <dbReference type="NCBI Taxonomy" id="52771"/>
    <lineage>
        <taxon>Bacteria</taxon>
        <taxon>Bacillati</taxon>
        <taxon>Actinomycetota</taxon>
        <taxon>Actinomycetes</taxon>
        <taxon>Actinomycetales</taxon>
        <taxon>Actinomycetaceae</taxon>
        <taxon>Actinomyces</taxon>
    </lineage>
</organism>
<evidence type="ECO:0000256" key="1">
    <source>
        <dbReference type="SAM" id="MobiDB-lite"/>
    </source>
</evidence>
<dbReference type="Proteomes" id="UP000266895">
    <property type="component" value="Chromosome"/>
</dbReference>
<dbReference type="PANTHER" id="PTHR21015:SF28">
    <property type="entry name" value="SLL1722 PROTEIN"/>
    <property type="match status" value="1"/>
</dbReference>
<evidence type="ECO:0000259" key="2">
    <source>
        <dbReference type="Pfam" id="PF04101"/>
    </source>
</evidence>
<dbReference type="InterPro" id="IPR007235">
    <property type="entry name" value="Glyco_trans_28_C"/>
</dbReference>
<dbReference type="EMBL" id="LR134350">
    <property type="protein sequence ID" value="VEG25634.1"/>
    <property type="molecule type" value="Genomic_DNA"/>
</dbReference>
<dbReference type="PANTHER" id="PTHR21015">
    <property type="entry name" value="UDP-N-ACETYLGLUCOSAMINE--N-ACETYLMURAMYL-(PENTAPEPTIDE) PYROPHOSPHORYL-UNDECAPRENOL N-ACETYLGLUCOSAMINE TRANSFERASE 1"/>
    <property type="match status" value="1"/>
</dbReference>
<dbReference type="AlphaFoldDB" id="A0A3S4T861"/>
<dbReference type="Gene3D" id="3.40.50.2000">
    <property type="entry name" value="Glycogen Phosphorylase B"/>
    <property type="match status" value="1"/>
</dbReference>
<accession>A0A3S4T861</accession>
<evidence type="ECO:0000313" key="4">
    <source>
        <dbReference type="Proteomes" id="UP000266895"/>
    </source>
</evidence>
<evidence type="ECO:0000313" key="3">
    <source>
        <dbReference type="EMBL" id="VEG25634.1"/>
    </source>
</evidence>
<feature type="compositionally biased region" description="Polar residues" evidence="1">
    <location>
        <begin position="403"/>
        <end position="415"/>
    </location>
</feature>